<proteinExistence type="inferred from homology"/>
<gene>
    <name evidence="6" type="ORF">BDV33DRAFT_228945</name>
</gene>
<dbReference type="PANTHER" id="PTHR33337">
    <property type="entry name" value="GFA DOMAIN-CONTAINING PROTEIN"/>
    <property type="match status" value="1"/>
</dbReference>
<evidence type="ECO:0000256" key="2">
    <source>
        <dbReference type="ARBA" id="ARBA00022723"/>
    </source>
</evidence>
<comment type="similarity">
    <text evidence="1">Belongs to the Gfa family.</text>
</comment>
<evidence type="ECO:0000256" key="1">
    <source>
        <dbReference type="ARBA" id="ARBA00005495"/>
    </source>
</evidence>
<keyword evidence="2" id="KW-0479">Metal-binding</keyword>
<dbReference type="InterPro" id="IPR006913">
    <property type="entry name" value="CENP-V/GFA"/>
</dbReference>
<reference evidence="6 7" key="1">
    <citation type="submission" date="2019-04" db="EMBL/GenBank/DDBJ databases">
        <title>Fungal friends and foes A comparative genomics study of 23 Aspergillus species from section Flavi.</title>
        <authorList>
            <consortium name="DOE Joint Genome Institute"/>
            <person name="Kjaerbolling I."/>
            <person name="Vesth T.C."/>
            <person name="Frisvad J.C."/>
            <person name="Nybo J.L."/>
            <person name="Theobald S."/>
            <person name="Kildgaard S."/>
            <person name="Petersen T.I."/>
            <person name="Kuo A."/>
            <person name="Sato A."/>
            <person name="Lyhne E.K."/>
            <person name="Kogle M.E."/>
            <person name="Wiebenga A."/>
            <person name="Kun R.S."/>
            <person name="Lubbers R.J."/>
            <person name="Makela M.R."/>
            <person name="Barry K."/>
            <person name="Chovatia M."/>
            <person name="Clum A."/>
            <person name="Daum C."/>
            <person name="Haridas S."/>
            <person name="He G."/>
            <person name="LaButti K."/>
            <person name="Lipzen A."/>
            <person name="Mondo S."/>
            <person name="Pangilinan J."/>
            <person name="Riley R."/>
            <person name="Salamov A."/>
            <person name="Simmons B.A."/>
            <person name="Magnuson J.K."/>
            <person name="Henrissat B."/>
            <person name="Mortensen U.H."/>
            <person name="Larsen T.O."/>
            <person name="De vries R.P."/>
            <person name="Grigoriev I.V."/>
            <person name="Machida M."/>
            <person name="Baker S.E."/>
            <person name="Andersen M.R."/>
        </authorList>
    </citation>
    <scope>NUCLEOTIDE SEQUENCE [LARGE SCALE GENOMIC DNA]</scope>
    <source>
        <strain evidence="6 7">CBS 126849</strain>
    </source>
</reference>
<keyword evidence="3" id="KW-0862">Zinc</keyword>
<dbReference type="AlphaFoldDB" id="A0A5N6F0W8"/>
<evidence type="ECO:0000256" key="3">
    <source>
        <dbReference type="ARBA" id="ARBA00022833"/>
    </source>
</evidence>
<evidence type="ECO:0000259" key="5">
    <source>
        <dbReference type="PROSITE" id="PS51891"/>
    </source>
</evidence>
<dbReference type="GO" id="GO:0046872">
    <property type="term" value="F:metal ion binding"/>
    <property type="evidence" value="ECO:0007669"/>
    <property type="project" value="UniProtKB-KW"/>
</dbReference>
<dbReference type="EMBL" id="ML733409">
    <property type="protein sequence ID" value="KAB8222843.1"/>
    <property type="molecule type" value="Genomic_DNA"/>
</dbReference>
<dbReference type="InterPro" id="IPR011057">
    <property type="entry name" value="Mss4-like_sf"/>
</dbReference>
<accession>A0A5N6F0W8</accession>
<dbReference type="PANTHER" id="PTHR33337:SF40">
    <property type="entry name" value="CENP-V_GFA DOMAIN-CONTAINING PROTEIN-RELATED"/>
    <property type="match status" value="1"/>
</dbReference>
<dbReference type="PROSITE" id="PS51891">
    <property type="entry name" value="CENP_V_GFA"/>
    <property type="match status" value="1"/>
</dbReference>
<keyword evidence="7" id="KW-1185">Reference proteome</keyword>
<dbReference type="SUPFAM" id="SSF51316">
    <property type="entry name" value="Mss4-like"/>
    <property type="match status" value="1"/>
</dbReference>
<dbReference type="Gene3D" id="3.90.1590.10">
    <property type="entry name" value="glutathione-dependent formaldehyde- activating enzyme (gfa)"/>
    <property type="match status" value="1"/>
</dbReference>
<keyword evidence="4" id="KW-0456">Lyase</keyword>
<evidence type="ECO:0000256" key="4">
    <source>
        <dbReference type="ARBA" id="ARBA00023239"/>
    </source>
</evidence>
<feature type="domain" description="CENP-V/GFA" evidence="5">
    <location>
        <begin position="49"/>
        <end position="160"/>
    </location>
</feature>
<evidence type="ECO:0000313" key="7">
    <source>
        <dbReference type="Proteomes" id="UP000326799"/>
    </source>
</evidence>
<dbReference type="Proteomes" id="UP000326799">
    <property type="component" value="Unassembled WGS sequence"/>
</dbReference>
<organism evidence="6 7">
    <name type="scientific">Aspergillus novoparasiticus</name>
    <dbReference type="NCBI Taxonomy" id="986946"/>
    <lineage>
        <taxon>Eukaryota</taxon>
        <taxon>Fungi</taxon>
        <taxon>Dikarya</taxon>
        <taxon>Ascomycota</taxon>
        <taxon>Pezizomycotina</taxon>
        <taxon>Eurotiomycetes</taxon>
        <taxon>Eurotiomycetidae</taxon>
        <taxon>Eurotiales</taxon>
        <taxon>Aspergillaceae</taxon>
        <taxon>Aspergillus</taxon>
        <taxon>Aspergillus subgen. Circumdati</taxon>
    </lineage>
</organism>
<dbReference type="GO" id="GO:0016846">
    <property type="term" value="F:carbon-sulfur lyase activity"/>
    <property type="evidence" value="ECO:0007669"/>
    <property type="project" value="InterPro"/>
</dbReference>
<sequence length="196" mass="21781">MTSTLRRTLYNSTYRPRLGLSLCQFSKSNLYCSSSIHFFQSPPRAMPTYPGSCYCRDIEYELSLASPDDARTSLCHCKSCKKAFGTNYGLTAKIPKDALRLIKGAPKEHVADNGSGSLIHREFCSNCGSFICEYGDAVKDQFRYLCVGSLDDPEALPPKGEFFCSSRADWMPEIPGRSSMSFSAMGMVANELRRVS</sequence>
<name>A0A5N6F0W8_9EURO</name>
<protein>
    <submittedName>
        <fullName evidence="6">Mss4-like protein</fullName>
    </submittedName>
</protein>
<evidence type="ECO:0000313" key="6">
    <source>
        <dbReference type="EMBL" id="KAB8222843.1"/>
    </source>
</evidence>
<dbReference type="Pfam" id="PF04828">
    <property type="entry name" value="GFA"/>
    <property type="match status" value="1"/>
</dbReference>